<dbReference type="FunFam" id="3.65.10.10:FF:000001">
    <property type="entry name" value="UDP-N-acetylglucosamine 1-carboxyvinyltransferase"/>
    <property type="match status" value="1"/>
</dbReference>
<accession>A0A2W4ZU29</accession>
<dbReference type="InterPro" id="IPR001986">
    <property type="entry name" value="Enolpyruvate_Tfrase_dom"/>
</dbReference>
<comment type="caution">
    <text evidence="12">Lacks conserved residue(s) required for the propagation of feature annotation.</text>
</comment>
<evidence type="ECO:0000256" key="12">
    <source>
        <dbReference type="HAMAP-Rule" id="MF_00111"/>
    </source>
</evidence>
<feature type="binding site" evidence="12">
    <location>
        <begin position="22"/>
        <end position="23"/>
    </location>
    <ligand>
        <name>phosphoenolpyruvate</name>
        <dbReference type="ChEBI" id="CHEBI:58702"/>
    </ligand>
</feature>
<comment type="similarity">
    <text evidence="10 12">Belongs to the EPSP synthase family. MurA subfamily.</text>
</comment>
<gene>
    <name evidence="12 14" type="primary">murA</name>
    <name evidence="14" type="ORF">DI626_07125</name>
</gene>
<keyword evidence="9 12" id="KW-0961">Cell wall biogenesis/degradation</keyword>
<organism evidence="14 15">
    <name type="scientific">Micavibrio aeruginosavorus</name>
    <dbReference type="NCBI Taxonomy" id="349221"/>
    <lineage>
        <taxon>Bacteria</taxon>
        <taxon>Pseudomonadati</taxon>
        <taxon>Bdellovibrionota</taxon>
        <taxon>Bdellovibrionia</taxon>
        <taxon>Bdellovibrionales</taxon>
        <taxon>Pseudobdellovibrionaceae</taxon>
        <taxon>Micavibrio</taxon>
    </lineage>
</organism>
<keyword evidence="7 12" id="KW-0573">Peptidoglycan synthesis</keyword>
<keyword evidence="6 12" id="KW-0133">Cell shape</keyword>
<reference evidence="14 15" key="1">
    <citation type="submission" date="2017-08" db="EMBL/GenBank/DDBJ databases">
        <title>Infants hospitalized years apart are colonized by the same room-sourced microbial strains.</title>
        <authorList>
            <person name="Brooks B."/>
            <person name="Olm M.R."/>
            <person name="Firek B.A."/>
            <person name="Baker R."/>
            <person name="Thomas B.C."/>
            <person name="Morowitz M.J."/>
            <person name="Banfield J.F."/>
        </authorList>
    </citation>
    <scope>NUCLEOTIDE SEQUENCE [LARGE SCALE GENOMIC DNA]</scope>
    <source>
        <strain evidence="14">S2_018_000_R2_104</strain>
    </source>
</reference>
<keyword evidence="5 12" id="KW-0808">Transferase</keyword>
<evidence type="ECO:0000256" key="8">
    <source>
        <dbReference type="ARBA" id="ARBA00023306"/>
    </source>
</evidence>
<dbReference type="EMBL" id="QFNK01000136">
    <property type="protein sequence ID" value="PZO85770.1"/>
    <property type="molecule type" value="Genomic_DNA"/>
</dbReference>
<dbReference type="NCBIfam" id="TIGR01072">
    <property type="entry name" value="murA"/>
    <property type="match status" value="1"/>
</dbReference>
<evidence type="ECO:0000256" key="2">
    <source>
        <dbReference type="ARBA" id="ARBA00004752"/>
    </source>
</evidence>
<feature type="active site" description="Proton donor" evidence="12">
    <location>
        <position position="118"/>
    </location>
</feature>
<dbReference type="SUPFAM" id="SSF55205">
    <property type="entry name" value="EPT/RTPC-like"/>
    <property type="match status" value="1"/>
</dbReference>
<evidence type="ECO:0000313" key="15">
    <source>
        <dbReference type="Proteomes" id="UP000249557"/>
    </source>
</evidence>
<dbReference type="InterPro" id="IPR013792">
    <property type="entry name" value="RNA3'P_cycl/enolpyr_Trfase_a/b"/>
</dbReference>
<proteinExistence type="inferred from homology"/>
<comment type="catalytic activity">
    <reaction evidence="11 12">
        <text>phosphoenolpyruvate + UDP-N-acetyl-alpha-D-glucosamine = UDP-N-acetyl-3-O-(1-carboxyvinyl)-alpha-D-glucosamine + phosphate</text>
        <dbReference type="Rhea" id="RHEA:18681"/>
        <dbReference type="ChEBI" id="CHEBI:43474"/>
        <dbReference type="ChEBI" id="CHEBI:57705"/>
        <dbReference type="ChEBI" id="CHEBI:58702"/>
        <dbReference type="ChEBI" id="CHEBI:68483"/>
        <dbReference type="EC" id="2.5.1.7"/>
    </reaction>
</comment>
<dbReference type="Proteomes" id="UP000249557">
    <property type="component" value="Unassembled WGS sequence"/>
</dbReference>
<dbReference type="GO" id="GO:0008760">
    <property type="term" value="F:UDP-N-acetylglucosamine 1-carboxyvinyltransferase activity"/>
    <property type="evidence" value="ECO:0007669"/>
    <property type="project" value="UniProtKB-UniRule"/>
</dbReference>
<dbReference type="GO" id="GO:0008360">
    <property type="term" value="P:regulation of cell shape"/>
    <property type="evidence" value="ECO:0007669"/>
    <property type="project" value="UniProtKB-KW"/>
</dbReference>
<evidence type="ECO:0000256" key="4">
    <source>
        <dbReference type="ARBA" id="ARBA00022618"/>
    </source>
</evidence>
<comment type="caution">
    <text evidence="14">The sequence shown here is derived from an EMBL/GenBank/DDBJ whole genome shotgun (WGS) entry which is preliminary data.</text>
</comment>
<keyword evidence="3 12" id="KW-0963">Cytoplasm</keyword>
<dbReference type="PANTHER" id="PTHR43783">
    <property type="entry name" value="UDP-N-ACETYLGLUCOSAMINE 1-CARBOXYVINYLTRANSFERASE"/>
    <property type="match status" value="1"/>
</dbReference>
<evidence type="ECO:0000256" key="6">
    <source>
        <dbReference type="ARBA" id="ARBA00022960"/>
    </source>
</evidence>
<dbReference type="HAMAP" id="MF_00111">
    <property type="entry name" value="MurA"/>
    <property type="match status" value="1"/>
</dbReference>
<dbReference type="AlphaFoldDB" id="A0A2W4ZU29"/>
<sequence>MNALRVRGGNRLKGDIPISGAKNAALKHMCAALLTAEPVQLTNMPVTLGDVRTLSELLDYLGMNVALRSDGVAMLHTKDIKTHIAPYDLVRKMRASVLVLGPLLAREGQADISMPGGCAIGTRPVDLHLKGFEAMGAQIELDGGYIKARAPKGLKGAHITFPFVSVGATENIMMAATLAQGETILSNAAREPEIVDQGNALIAMGAKIEGLGTSEIRIQGVSSLSGTTHSCIPDRIETGTYMCAVGLTGGEVRLKNTRTDFLSSLIGPLTGAGMEIKQDGDDVFVYRNGSHLQGIDIMTEPYPGFATDLQAQFMAMMTMCKGAGMITETVFENRFMHVPELCRMGANITVQGNSAIVRGVEKLKGAEVMATDLRASVALVLAGLVAEGETIVNRIYHLERGYENIVAKLTGVGADIERVTER</sequence>
<dbReference type="EC" id="2.5.1.7" evidence="12"/>
<dbReference type="InterPro" id="IPR050068">
    <property type="entry name" value="MurA_subfamily"/>
</dbReference>
<feature type="binding site" evidence="12">
    <location>
        <position position="330"/>
    </location>
    <ligand>
        <name>UDP-N-acetyl-alpha-D-glucosamine</name>
        <dbReference type="ChEBI" id="CHEBI:57705"/>
    </ligand>
</feature>
<dbReference type="GO" id="GO:0051301">
    <property type="term" value="P:cell division"/>
    <property type="evidence" value="ECO:0007669"/>
    <property type="project" value="UniProtKB-KW"/>
</dbReference>
<name>A0A2W4ZU29_9BACT</name>
<dbReference type="InterPro" id="IPR036968">
    <property type="entry name" value="Enolpyruvate_Tfrase_sf"/>
</dbReference>
<dbReference type="GO" id="GO:0009252">
    <property type="term" value="P:peptidoglycan biosynthetic process"/>
    <property type="evidence" value="ECO:0007669"/>
    <property type="project" value="UniProtKB-UniRule"/>
</dbReference>
<evidence type="ECO:0000256" key="1">
    <source>
        <dbReference type="ARBA" id="ARBA00004496"/>
    </source>
</evidence>
<comment type="pathway">
    <text evidence="2 12">Cell wall biogenesis; peptidoglycan biosynthesis.</text>
</comment>
<keyword evidence="4 12" id="KW-0132">Cell division</keyword>
<feature type="binding site" evidence="12">
    <location>
        <begin position="123"/>
        <end position="127"/>
    </location>
    <ligand>
        <name>UDP-N-acetyl-alpha-D-glucosamine</name>
        <dbReference type="ChEBI" id="CHEBI:57705"/>
    </ligand>
</feature>
<comment type="subcellular location">
    <subcellularLocation>
        <location evidence="1 12">Cytoplasm</location>
    </subcellularLocation>
</comment>
<feature type="binding site" evidence="12">
    <location>
        <position position="308"/>
    </location>
    <ligand>
        <name>UDP-N-acetyl-alpha-D-glucosamine</name>
        <dbReference type="ChEBI" id="CHEBI:57705"/>
    </ligand>
</feature>
<dbReference type="Pfam" id="PF00275">
    <property type="entry name" value="EPSP_synthase"/>
    <property type="match status" value="1"/>
</dbReference>
<evidence type="ECO:0000313" key="14">
    <source>
        <dbReference type="EMBL" id="PZO85770.1"/>
    </source>
</evidence>
<keyword evidence="8 12" id="KW-0131">Cell cycle</keyword>
<dbReference type="GO" id="GO:0019277">
    <property type="term" value="P:UDP-N-acetylgalactosamine biosynthetic process"/>
    <property type="evidence" value="ECO:0007669"/>
    <property type="project" value="InterPro"/>
</dbReference>
<evidence type="ECO:0000256" key="10">
    <source>
        <dbReference type="ARBA" id="ARBA00038367"/>
    </source>
</evidence>
<feature type="binding site" evidence="12">
    <location>
        <position position="94"/>
    </location>
    <ligand>
        <name>UDP-N-acetyl-alpha-D-glucosamine</name>
        <dbReference type="ChEBI" id="CHEBI:57705"/>
    </ligand>
</feature>
<protein>
    <recommendedName>
        <fullName evidence="12">UDP-N-acetylglucosamine 1-carboxyvinyltransferase</fullName>
        <ecNumber evidence="12">2.5.1.7</ecNumber>
    </recommendedName>
    <alternativeName>
        <fullName evidence="12">Enoylpyruvate transferase</fullName>
    </alternativeName>
    <alternativeName>
        <fullName evidence="12">UDP-N-acetylglucosamine enolpyruvyl transferase</fullName>
        <shortName evidence="12">EPT</shortName>
    </alternativeName>
</protein>
<comment type="function">
    <text evidence="12">Cell wall formation. Adds enolpyruvyl to UDP-N-acetylglucosamine.</text>
</comment>
<dbReference type="GO" id="GO:0005737">
    <property type="term" value="C:cytoplasm"/>
    <property type="evidence" value="ECO:0007669"/>
    <property type="project" value="UniProtKB-SubCell"/>
</dbReference>
<evidence type="ECO:0000256" key="11">
    <source>
        <dbReference type="ARBA" id="ARBA00047527"/>
    </source>
</evidence>
<feature type="modified residue" description="2-(S-cysteinyl)pyruvic acid O-phosphothioketal" evidence="12">
    <location>
        <position position="118"/>
    </location>
</feature>
<dbReference type="GO" id="GO:0071555">
    <property type="term" value="P:cell wall organization"/>
    <property type="evidence" value="ECO:0007669"/>
    <property type="project" value="UniProtKB-KW"/>
</dbReference>
<dbReference type="InterPro" id="IPR005750">
    <property type="entry name" value="UDP_GlcNAc_COvinyl_MurA"/>
</dbReference>
<dbReference type="Gene3D" id="3.65.10.10">
    <property type="entry name" value="Enolpyruvate transferase domain"/>
    <property type="match status" value="2"/>
</dbReference>
<evidence type="ECO:0000256" key="5">
    <source>
        <dbReference type="ARBA" id="ARBA00022679"/>
    </source>
</evidence>
<dbReference type="PANTHER" id="PTHR43783:SF1">
    <property type="entry name" value="UDP-N-ACETYLGLUCOSAMINE 1-CARBOXYVINYLTRANSFERASE"/>
    <property type="match status" value="1"/>
</dbReference>
<dbReference type="NCBIfam" id="NF006873">
    <property type="entry name" value="PRK09369.1"/>
    <property type="match status" value="1"/>
</dbReference>
<evidence type="ECO:0000256" key="9">
    <source>
        <dbReference type="ARBA" id="ARBA00023316"/>
    </source>
</evidence>
<keyword evidence="12" id="KW-0670">Pyruvate</keyword>
<feature type="domain" description="Enolpyruvate transferase" evidence="13">
    <location>
        <begin position="6"/>
        <end position="409"/>
    </location>
</feature>
<evidence type="ECO:0000256" key="3">
    <source>
        <dbReference type="ARBA" id="ARBA00022490"/>
    </source>
</evidence>
<evidence type="ECO:0000256" key="7">
    <source>
        <dbReference type="ARBA" id="ARBA00022984"/>
    </source>
</evidence>
<dbReference type="CDD" id="cd01555">
    <property type="entry name" value="UdpNAET"/>
    <property type="match status" value="1"/>
</dbReference>
<evidence type="ECO:0000259" key="13">
    <source>
        <dbReference type="Pfam" id="PF00275"/>
    </source>
</evidence>
<dbReference type="UniPathway" id="UPA00219"/>